<dbReference type="PROSITE" id="PS51257">
    <property type="entry name" value="PROKAR_LIPOPROTEIN"/>
    <property type="match status" value="1"/>
</dbReference>
<protein>
    <submittedName>
        <fullName evidence="2">Uncharacterized protein</fullName>
    </submittedName>
</protein>
<evidence type="ECO:0000313" key="2">
    <source>
        <dbReference type="EMBL" id="QUC23583.1"/>
    </source>
</evidence>
<organism evidence="2 3">
    <name type="scientific">Ustilaginoidea virens</name>
    <name type="common">Rice false smut fungus</name>
    <name type="synonym">Villosiclava virens</name>
    <dbReference type="NCBI Taxonomy" id="1159556"/>
    <lineage>
        <taxon>Eukaryota</taxon>
        <taxon>Fungi</taxon>
        <taxon>Dikarya</taxon>
        <taxon>Ascomycota</taxon>
        <taxon>Pezizomycotina</taxon>
        <taxon>Sordariomycetes</taxon>
        <taxon>Hypocreomycetidae</taxon>
        <taxon>Hypocreales</taxon>
        <taxon>Clavicipitaceae</taxon>
        <taxon>Ustilaginoidea</taxon>
    </lineage>
</organism>
<accession>A0A8E5MKE8</accession>
<dbReference type="RefSeq" id="XP_043001256.1">
    <property type="nucleotide sequence ID" value="XM_043145321.1"/>
</dbReference>
<dbReference type="Proteomes" id="UP000027002">
    <property type="component" value="Chromosome 7"/>
</dbReference>
<evidence type="ECO:0000313" key="3">
    <source>
        <dbReference type="Proteomes" id="UP000027002"/>
    </source>
</evidence>
<keyword evidence="1" id="KW-0812">Transmembrane</keyword>
<keyword evidence="1" id="KW-0472">Membrane</keyword>
<dbReference type="EMBL" id="CP072759">
    <property type="protein sequence ID" value="QUC23583.1"/>
    <property type="molecule type" value="Genomic_DNA"/>
</dbReference>
<gene>
    <name evidence="2" type="ORF">UV8b_07824</name>
</gene>
<keyword evidence="1" id="KW-1133">Transmembrane helix</keyword>
<dbReference type="GeneID" id="66068601"/>
<dbReference type="OrthoDB" id="5986624at2759"/>
<reference evidence="2" key="1">
    <citation type="submission" date="2020-03" db="EMBL/GenBank/DDBJ databases">
        <title>A mixture of massive structural variations and highly conserved coding sequences in Ustilaginoidea virens genome.</title>
        <authorList>
            <person name="Zhang K."/>
            <person name="Zhao Z."/>
            <person name="Zhang Z."/>
            <person name="Li Y."/>
            <person name="Hsiang T."/>
            <person name="Sun W."/>
        </authorList>
    </citation>
    <scope>NUCLEOTIDE SEQUENCE</scope>
    <source>
        <strain evidence="2">UV-8b</strain>
    </source>
</reference>
<dbReference type="AlphaFoldDB" id="A0A8E5MKE8"/>
<name>A0A8E5MKE8_USTVR</name>
<keyword evidence="3" id="KW-1185">Reference proteome</keyword>
<proteinExistence type="predicted"/>
<dbReference type="KEGG" id="uvi:66068601"/>
<evidence type="ECO:0000256" key="1">
    <source>
        <dbReference type="SAM" id="Phobius"/>
    </source>
</evidence>
<sequence>MRPEYRGDLMSTPLAFYALFLACTQYIAVLLLRTLPSLDVQCSMLDIRCSMFDVQCSMFNVQCSMFDV</sequence>
<feature type="transmembrane region" description="Helical" evidence="1">
    <location>
        <begin position="14"/>
        <end position="35"/>
    </location>
</feature>